<proteinExistence type="predicted"/>
<keyword evidence="3" id="KW-1185">Reference proteome</keyword>
<organism evidence="2 3">
    <name type="scientific">Lapillicoccus jejuensis</name>
    <dbReference type="NCBI Taxonomy" id="402171"/>
    <lineage>
        <taxon>Bacteria</taxon>
        <taxon>Bacillati</taxon>
        <taxon>Actinomycetota</taxon>
        <taxon>Actinomycetes</taxon>
        <taxon>Micrococcales</taxon>
        <taxon>Intrasporangiaceae</taxon>
        <taxon>Lapillicoccus</taxon>
    </lineage>
</organism>
<dbReference type="Gene3D" id="3.30.460.40">
    <property type="match status" value="1"/>
</dbReference>
<evidence type="ECO:0000313" key="3">
    <source>
        <dbReference type="Proteomes" id="UP000317893"/>
    </source>
</evidence>
<dbReference type="OrthoDB" id="4539099at2"/>
<reference evidence="2 3" key="1">
    <citation type="submission" date="2019-06" db="EMBL/GenBank/DDBJ databases">
        <title>Sequencing the genomes of 1000 actinobacteria strains.</title>
        <authorList>
            <person name="Klenk H.-P."/>
        </authorList>
    </citation>
    <scope>NUCLEOTIDE SEQUENCE [LARGE SCALE GENOMIC DNA]</scope>
    <source>
        <strain evidence="2 3">DSM 18607</strain>
    </source>
</reference>
<dbReference type="AlphaFoldDB" id="A0A542E3G3"/>
<evidence type="ECO:0000256" key="1">
    <source>
        <dbReference type="SAM" id="MobiDB-lite"/>
    </source>
</evidence>
<dbReference type="EMBL" id="VFMN01000001">
    <property type="protein sequence ID" value="TQJ09880.1"/>
    <property type="molecule type" value="Genomic_DNA"/>
</dbReference>
<comment type="caution">
    <text evidence="2">The sequence shown here is derived from an EMBL/GenBank/DDBJ whole genome shotgun (WGS) entry which is preliminary data.</text>
</comment>
<dbReference type="RefSeq" id="WP_141849175.1">
    <property type="nucleotide sequence ID" value="NZ_BAAAPR010000007.1"/>
</dbReference>
<evidence type="ECO:0008006" key="4">
    <source>
        <dbReference type="Google" id="ProtNLM"/>
    </source>
</evidence>
<protein>
    <recommendedName>
        <fullName evidence="4">Aminoglycoside-2''-adenylyltransferase</fullName>
    </recommendedName>
</protein>
<feature type="region of interest" description="Disordered" evidence="1">
    <location>
        <begin position="1"/>
        <end position="20"/>
    </location>
</feature>
<name>A0A542E3G3_9MICO</name>
<dbReference type="Proteomes" id="UP000317893">
    <property type="component" value="Unassembled WGS sequence"/>
</dbReference>
<evidence type="ECO:0000313" key="2">
    <source>
        <dbReference type="EMBL" id="TQJ09880.1"/>
    </source>
</evidence>
<sequence>MAQQPTSGPAPAPRDFGPVDAAIDPVAAADPRERDFLRTVGPWRPWTLAEARAELASFDGPWWVCGGVAVEAFTGVARHHEDVDVAFFTRDLPSLRAALAPRYDLWSVGSHLFRLLDDVNPTLHEQSEQVWVRAHAWSPWRADLLATADADGAWVDKREPSLVRPLEDATWVSTDGPDAGVRYLRPELALAMKARLDRPKDRADLAAALPLLGDDARGWLRDAVRRRHPEHPWLARL</sequence>
<gene>
    <name evidence="2" type="ORF">FB458_2996</name>
</gene>
<accession>A0A542E3G3</accession>